<name>A0A161SBA5_9FLAO</name>
<organism evidence="1 2">
    <name type="scientific">Myroides marinus</name>
    <dbReference type="NCBI Taxonomy" id="703342"/>
    <lineage>
        <taxon>Bacteria</taxon>
        <taxon>Pseudomonadati</taxon>
        <taxon>Bacteroidota</taxon>
        <taxon>Flavobacteriia</taxon>
        <taxon>Flavobacteriales</taxon>
        <taxon>Flavobacteriaceae</taxon>
        <taxon>Myroides</taxon>
    </lineage>
</organism>
<accession>A0A161SBA5</accession>
<dbReference type="OrthoDB" id="2990718at2"/>
<reference evidence="1 2" key="1">
    <citation type="submission" date="2016-01" db="EMBL/GenBank/DDBJ databases">
        <title>Whole genome sequencing of Myroides marinus L41.</title>
        <authorList>
            <person name="Hong K.W."/>
        </authorList>
    </citation>
    <scope>NUCLEOTIDE SEQUENCE [LARGE SCALE GENOMIC DNA]</scope>
    <source>
        <strain evidence="1 2">L41</strain>
    </source>
</reference>
<keyword evidence="2" id="KW-1185">Reference proteome</keyword>
<dbReference type="RefSeq" id="WP_038985071.1">
    <property type="nucleotide sequence ID" value="NZ_JWJO01000009.1"/>
</dbReference>
<evidence type="ECO:0000313" key="2">
    <source>
        <dbReference type="Proteomes" id="UP000076630"/>
    </source>
</evidence>
<gene>
    <name evidence="1" type="ORF">AV926_05495</name>
</gene>
<comment type="caution">
    <text evidence="1">The sequence shown here is derived from an EMBL/GenBank/DDBJ whole genome shotgun (WGS) entry which is preliminary data.</text>
</comment>
<dbReference type="AlphaFoldDB" id="A0A161SBA5"/>
<evidence type="ECO:0000313" key="1">
    <source>
        <dbReference type="EMBL" id="KZE82999.1"/>
    </source>
</evidence>
<protein>
    <submittedName>
        <fullName evidence="1">Uncharacterized protein</fullName>
    </submittedName>
</protein>
<sequence>MRLLEITEIVLFLEEEFKEVDKDLVSGLFLKPIKRTGEKLASIISKVEEYKLGADFKEVVTQYDLDEFTLANIQFGVGGCYMDRLSELNNKDNYWYKDCVSAGVVVVGLGDPYTVLLSIDDGVIYVVSVETSFENKLKIADTFSFLIRGLGTAFYARRKGREEEFLVLAKEYFGENSLTFWEEIVY</sequence>
<dbReference type="EMBL" id="LQNU01000041">
    <property type="protein sequence ID" value="KZE82999.1"/>
    <property type="molecule type" value="Genomic_DNA"/>
</dbReference>
<proteinExistence type="predicted"/>
<dbReference type="Proteomes" id="UP000076630">
    <property type="component" value="Unassembled WGS sequence"/>
</dbReference>